<dbReference type="Pfam" id="PF05188">
    <property type="entry name" value="MutS_II"/>
    <property type="match status" value="1"/>
</dbReference>
<name>A0A432WWY8_9GAMM</name>
<dbReference type="GO" id="GO:0030983">
    <property type="term" value="F:mismatched DNA binding"/>
    <property type="evidence" value="ECO:0007669"/>
    <property type="project" value="InterPro"/>
</dbReference>
<dbReference type="OrthoDB" id="9802448at2"/>
<dbReference type="EMBL" id="PIPP01000001">
    <property type="protein sequence ID" value="RUO38247.1"/>
    <property type="molecule type" value="Genomic_DNA"/>
</dbReference>
<evidence type="ECO:0000256" key="10">
    <source>
        <dbReference type="RuleBase" id="RU003756"/>
    </source>
</evidence>
<dbReference type="InterPro" id="IPR036187">
    <property type="entry name" value="DNA_mismatch_repair_MutS_sf"/>
</dbReference>
<keyword evidence="5 9" id="KW-0067">ATP-binding</keyword>
<comment type="similarity">
    <text evidence="1 9 10">Belongs to the DNA mismatch repair MutS family.</text>
</comment>
<feature type="compositionally biased region" description="Polar residues" evidence="11">
    <location>
        <begin position="802"/>
        <end position="817"/>
    </location>
</feature>
<dbReference type="Gene3D" id="1.10.1420.10">
    <property type="match status" value="2"/>
</dbReference>
<dbReference type="InterPro" id="IPR007860">
    <property type="entry name" value="DNA_mmatch_repair_MutS_con_dom"/>
</dbReference>
<evidence type="ECO:0000259" key="12">
    <source>
        <dbReference type="PROSITE" id="PS00486"/>
    </source>
</evidence>
<reference evidence="14" key="1">
    <citation type="journal article" date="2018" name="Front. Microbiol.">
        <title>Genome-Based Analysis Reveals the Taxonomy and Diversity of the Family Idiomarinaceae.</title>
        <authorList>
            <person name="Liu Y."/>
            <person name="Lai Q."/>
            <person name="Shao Z."/>
        </authorList>
    </citation>
    <scope>NUCLEOTIDE SEQUENCE [LARGE SCALE GENOMIC DNA]</scope>
    <source>
        <strain evidence="14">AIS</strain>
    </source>
</reference>
<evidence type="ECO:0000256" key="3">
    <source>
        <dbReference type="ARBA" id="ARBA00022741"/>
    </source>
</evidence>
<evidence type="ECO:0000256" key="6">
    <source>
        <dbReference type="ARBA" id="ARBA00023125"/>
    </source>
</evidence>
<evidence type="ECO:0000256" key="9">
    <source>
        <dbReference type="HAMAP-Rule" id="MF_00096"/>
    </source>
</evidence>
<keyword evidence="4 9" id="KW-0227">DNA damage</keyword>
<dbReference type="Gene3D" id="3.30.420.110">
    <property type="entry name" value="MutS, connector domain"/>
    <property type="match status" value="1"/>
</dbReference>
<dbReference type="InterPro" id="IPR007695">
    <property type="entry name" value="DNA_mismatch_repair_MutS-lik_N"/>
</dbReference>
<dbReference type="InterPro" id="IPR005748">
    <property type="entry name" value="DNA_mismatch_repair_MutS"/>
</dbReference>
<dbReference type="SUPFAM" id="SSF53150">
    <property type="entry name" value="DNA repair protein MutS, domain II"/>
    <property type="match status" value="1"/>
</dbReference>
<dbReference type="AlphaFoldDB" id="A0A432WWY8"/>
<evidence type="ECO:0000313" key="13">
    <source>
        <dbReference type="EMBL" id="RUO38247.1"/>
    </source>
</evidence>
<evidence type="ECO:0000313" key="14">
    <source>
        <dbReference type="Proteomes" id="UP000286934"/>
    </source>
</evidence>
<gene>
    <name evidence="9 13" type="primary">mutS</name>
    <name evidence="13" type="ORF">CWE13_00940</name>
</gene>
<dbReference type="Gene3D" id="3.40.1170.10">
    <property type="entry name" value="DNA repair protein MutS, domain I"/>
    <property type="match status" value="1"/>
</dbReference>
<dbReference type="Gene3D" id="3.40.50.300">
    <property type="entry name" value="P-loop containing nucleotide triphosphate hydrolases"/>
    <property type="match status" value="1"/>
</dbReference>
<dbReference type="PANTHER" id="PTHR11361">
    <property type="entry name" value="DNA MISMATCH REPAIR PROTEIN MUTS FAMILY MEMBER"/>
    <property type="match status" value="1"/>
</dbReference>
<evidence type="ECO:0000256" key="8">
    <source>
        <dbReference type="ARBA" id="ARBA00024647"/>
    </source>
</evidence>
<evidence type="ECO:0000256" key="7">
    <source>
        <dbReference type="ARBA" id="ARBA00023204"/>
    </source>
</evidence>
<protein>
    <recommendedName>
        <fullName evidence="2 9">DNA mismatch repair protein MutS</fullName>
    </recommendedName>
</protein>
<dbReference type="SUPFAM" id="SSF48334">
    <property type="entry name" value="DNA repair protein MutS, domain III"/>
    <property type="match status" value="1"/>
</dbReference>
<dbReference type="Pfam" id="PF05192">
    <property type="entry name" value="MutS_III"/>
    <property type="match status" value="1"/>
</dbReference>
<dbReference type="FunFam" id="3.40.50.300:FF:000870">
    <property type="entry name" value="MutS protein homolog 4"/>
    <property type="match status" value="1"/>
</dbReference>
<accession>A0A432WWY8</accession>
<dbReference type="InterPro" id="IPR027417">
    <property type="entry name" value="P-loop_NTPase"/>
</dbReference>
<dbReference type="GO" id="GO:0005524">
    <property type="term" value="F:ATP binding"/>
    <property type="evidence" value="ECO:0007669"/>
    <property type="project" value="UniProtKB-UniRule"/>
</dbReference>
<dbReference type="Gene3D" id="6.10.140.430">
    <property type="match status" value="1"/>
</dbReference>
<keyword evidence="7 9" id="KW-0234">DNA repair</keyword>
<dbReference type="Proteomes" id="UP000286934">
    <property type="component" value="Unassembled WGS sequence"/>
</dbReference>
<keyword evidence="3 9" id="KW-0547">Nucleotide-binding</keyword>
<dbReference type="FunFam" id="1.10.1420.10:FF:000002">
    <property type="entry name" value="DNA mismatch repair protein MutS"/>
    <property type="match status" value="1"/>
</dbReference>
<dbReference type="GO" id="GO:0006298">
    <property type="term" value="P:mismatch repair"/>
    <property type="evidence" value="ECO:0007669"/>
    <property type="project" value="UniProtKB-UniRule"/>
</dbReference>
<dbReference type="FunFam" id="3.40.1170.10:FF:000001">
    <property type="entry name" value="DNA mismatch repair protein MutS"/>
    <property type="match status" value="1"/>
</dbReference>
<dbReference type="SUPFAM" id="SSF55271">
    <property type="entry name" value="DNA repair protein MutS, domain I"/>
    <property type="match status" value="1"/>
</dbReference>
<dbReference type="SUPFAM" id="SSF52540">
    <property type="entry name" value="P-loop containing nucleoside triphosphate hydrolases"/>
    <property type="match status" value="1"/>
</dbReference>
<dbReference type="GO" id="GO:0005829">
    <property type="term" value="C:cytosol"/>
    <property type="evidence" value="ECO:0007669"/>
    <property type="project" value="TreeGrafter"/>
</dbReference>
<comment type="function">
    <text evidence="8 9">This protein is involved in the repair of mismatches in DNA. It is possible that it carries out the mismatch recognition step. This protein has a weak ATPase activity.</text>
</comment>
<keyword evidence="6 9" id="KW-0238">DNA-binding</keyword>
<evidence type="ECO:0000256" key="1">
    <source>
        <dbReference type="ARBA" id="ARBA00006271"/>
    </source>
</evidence>
<dbReference type="HAMAP" id="MF_00096">
    <property type="entry name" value="MutS"/>
    <property type="match status" value="1"/>
</dbReference>
<dbReference type="InterPro" id="IPR017261">
    <property type="entry name" value="DNA_mismatch_repair_MutS/MSH"/>
</dbReference>
<keyword evidence="14" id="KW-1185">Reference proteome</keyword>
<dbReference type="Pfam" id="PF05190">
    <property type="entry name" value="MutS_IV"/>
    <property type="match status" value="1"/>
</dbReference>
<sequence length="883" mass="98700">MAGSAPKHTPMMQQYLAIKAEHPDILLFYRMGDFYELFFDDAQRAADLLDITLTQRGQSGGNAIPMAGVPYHAVEGYLARLIKLGESVAICEQIGDPATSKGPVERKVMRIVTPGTVSDEALLEPYRENLLVAITQLHNERWGLSAVDITSGRFFVSNHANTDAVISELERLQPAELLYPESLNLPNAIKAIHGLRRRPDWEFAADSAEQALLRQFGTHDLSGFGLDANHPGIGAAGCILQYIKDTQRSALPHLQKIQQEFARDAIHLDSVTRRNLELTKNLQGTNTHTLASVIDQTKTPMGSRLLQRWLHRPLRNIDRLQQRLQVVSALKTTGAWQVLQMCLRDIGDLERILARIALQTARPRDLTRLRNALSILPTLNQHIREHELGKVCPEFDIFESVHHLLAQAINDNPPVLIRDGGVIREGYHADLDHYRELSAGGNAELEQLAQRERVRTGIQNLKIGYNKVHGFYIELSRLAADRVPPEYQRRQTLKNAERYIIPELKAFEEQVLQSQSRSLALEKQLYQSILDELQSPLGELQATAYRLAELDVFACFSERATTLNYVQPEFTAANELRIESGRHPVVEAFSETPFIANDVLFDQKQRLKIITGPNMGGKSTYMRQTAIIALLAHTGSFVPAKSATLGPIDRIFTRIGAADELASGRSTFMVEMTETANILHNATAHSLVLMDEIGRGTSTYDGLSLAWASAEALAEKEAMTLFATHYFELTQLAELLPFTTNIHVDATEHGDTVAFLYQMRQGPASRSFGLQVARLAGVPEPVLQRAKLRLATLEQSDREKTNNSVLEKQGSQSQEPTLLTEEALQLPTHARQRIGNEEEQGTLALEPNHAPDPRISLLNQHNPDELTPKQALELLYQLQQIKP</sequence>
<feature type="binding site" evidence="9">
    <location>
        <begin position="612"/>
        <end position="619"/>
    </location>
    <ligand>
        <name>ATP</name>
        <dbReference type="ChEBI" id="CHEBI:30616"/>
    </ligand>
</feature>
<evidence type="ECO:0000256" key="5">
    <source>
        <dbReference type="ARBA" id="ARBA00022840"/>
    </source>
</evidence>
<dbReference type="CDD" id="cd03284">
    <property type="entry name" value="ABC_MutS1"/>
    <property type="match status" value="1"/>
</dbReference>
<dbReference type="PROSITE" id="PS00486">
    <property type="entry name" value="DNA_MISMATCH_REPAIR_2"/>
    <property type="match status" value="1"/>
</dbReference>
<dbReference type="PANTHER" id="PTHR11361:SF34">
    <property type="entry name" value="DNA MISMATCH REPAIR PROTEIN MSH1, MITOCHONDRIAL"/>
    <property type="match status" value="1"/>
</dbReference>
<evidence type="ECO:0000256" key="2">
    <source>
        <dbReference type="ARBA" id="ARBA00021982"/>
    </source>
</evidence>
<dbReference type="SMART" id="SM00534">
    <property type="entry name" value="MUTSac"/>
    <property type="match status" value="1"/>
</dbReference>
<dbReference type="Pfam" id="PF01624">
    <property type="entry name" value="MutS_I"/>
    <property type="match status" value="1"/>
</dbReference>
<dbReference type="GO" id="GO:0003684">
    <property type="term" value="F:damaged DNA binding"/>
    <property type="evidence" value="ECO:0007669"/>
    <property type="project" value="UniProtKB-UniRule"/>
</dbReference>
<dbReference type="Pfam" id="PF00488">
    <property type="entry name" value="MutS_V"/>
    <property type="match status" value="1"/>
</dbReference>
<dbReference type="NCBIfam" id="TIGR01070">
    <property type="entry name" value="mutS1"/>
    <property type="match status" value="1"/>
</dbReference>
<feature type="region of interest" description="Disordered" evidence="11">
    <location>
        <begin position="794"/>
        <end position="817"/>
    </location>
</feature>
<dbReference type="InterPro" id="IPR016151">
    <property type="entry name" value="DNA_mismatch_repair_MutS_N"/>
</dbReference>
<dbReference type="SMART" id="SM00533">
    <property type="entry name" value="MUTSd"/>
    <property type="match status" value="1"/>
</dbReference>
<dbReference type="InterPro" id="IPR036678">
    <property type="entry name" value="MutS_con_dom_sf"/>
</dbReference>
<organism evidence="13 14">
    <name type="scientific">Aliidiomarina shirensis</name>
    <dbReference type="NCBI Taxonomy" id="1048642"/>
    <lineage>
        <taxon>Bacteria</taxon>
        <taxon>Pseudomonadati</taxon>
        <taxon>Pseudomonadota</taxon>
        <taxon>Gammaproteobacteria</taxon>
        <taxon>Alteromonadales</taxon>
        <taxon>Idiomarinaceae</taxon>
        <taxon>Aliidiomarina</taxon>
    </lineage>
</organism>
<dbReference type="NCBIfam" id="NF003810">
    <property type="entry name" value="PRK05399.1"/>
    <property type="match status" value="1"/>
</dbReference>
<dbReference type="InterPro" id="IPR007861">
    <property type="entry name" value="DNA_mismatch_repair_MutS_clamp"/>
</dbReference>
<feature type="domain" description="DNA mismatch repair proteins mutS family" evidence="12">
    <location>
        <begin position="686"/>
        <end position="702"/>
    </location>
</feature>
<dbReference type="GO" id="GO:0140664">
    <property type="term" value="F:ATP-dependent DNA damage sensor activity"/>
    <property type="evidence" value="ECO:0007669"/>
    <property type="project" value="InterPro"/>
</dbReference>
<dbReference type="RefSeq" id="WP_126805469.1">
    <property type="nucleotide sequence ID" value="NZ_PIPP01000001.1"/>
</dbReference>
<evidence type="ECO:0000256" key="4">
    <source>
        <dbReference type="ARBA" id="ARBA00022763"/>
    </source>
</evidence>
<dbReference type="PIRSF" id="PIRSF037677">
    <property type="entry name" value="DNA_mis_repair_Msh6"/>
    <property type="match status" value="1"/>
</dbReference>
<comment type="caution">
    <text evidence="13">The sequence shown here is derived from an EMBL/GenBank/DDBJ whole genome shotgun (WGS) entry which is preliminary data.</text>
</comment>
<proteinExistence type="inferred from homology"/>
<feature type="region of interest" description="Disordered" evidence="11">
    <location>
        <begin position="839"/>
        <end position="862"/>
    </location>
</feature>
<dbReference type="InterPro" id="IPR007696">
    <property type="entry name" value="DNA_mismatch_repair_MutS_core"/>
</dbReference>
<dbReference type="InterPro" id="IPR045076">
    <property type="entry name" value="MutS"/>
</dbReference>
<evidence type="ECO:0000256" key="11">
    <source>
        <dbReference type="SAM" id="MobiDB-lite"/>
    </source>
</evidence>
<dbReference type="InterPro" id="IPR000432">
    <property type="entry name" value="DNA_mismatch_repair_MutS_C"/>
</dbReference>